<dbReference type="EMBL" id="NGEL01000116">
    <property type="protein sequence ID" value="OTM86414.1"/>
    <property type="molecule type" value="Genomic_DNA"/>
</dbReference>
<dbReference type="Proteomes" id="UP000237823">
    <property type="component" value="Unassembled WGS sequence"/>
</dbReference>
<accession>A0A0D8UDZ4</accession>
<evidence type="ECO:0000313" key="3">
    <source>
        <dbReference type="EMBL" id="MDR8262528.1"/>
    </source>
</evidence>
<evidence type="ECO:0000313" key="4">
    <source>
        <dbReference type="EMBL" id="OTM86414.1"/>
    </source>
</evidence>
<evidence type="ECO:0000259" key="2">
    <source>
        <dbReference type="SMART" id="SM00507"/>
    </source>
</evidence>
<feature type="region of interest" description="Disordered" evidence="1">
    <location>
        <begin position="1"/>
        <end position="36"/>
    </location>
</feature>
<keyword evidence="4" id="KW-0540">Nuclease</keyword>
<name>A0A0D8UDZ4_ACIBA</name>
<dbReference type="CDD" id="cd00085">
    <property type="entry name" value="HNHc"/>
    <property type="match status" value="1"/>
</dbReference>
<dbReference type="Proteomes" id="UP000194699">
    <property type="component" value="Unassembled WGS sequence"/>
</dbReference>
<keyword evidence="4" id="KW-0255">Endonuclease</keyword>
<feature type="domain" description="HNH nuclease" evidence="2">
    <location>
        <begin position="39"/>
        <end position="90"/>
    </location>
</feature>
<dbReference type="GO" id="GO:0004519">
    <property type="term" value="F:endonuclease activity"/>
    <property type="evidence" value="ECO:0007669"/>
    <property type="project" value="UniProtKB-KW"/>
</dbReference>
<sequence length="99" mass="11354">MKLQTFKNKLQTLQAPAQTQKNPKQNNWGSGRGGRPWRRLKAKIHLRDEWTCQCCGIVTKDLELDHIVNVARGGTDDESNLQSLCVPCHKKKTQQESRQ</sequence>
<dbReference type="STRING" id="400667.A1S_1586"/>
<feature type="compositionally biased region" description="Polar residues" evidence="1">
    <location>
        <begin position="1"/>
        <end position="27"/>
    </location>
</feature>
<dbReference type="InterPro" id="IPR002711">
    <property type="entry name" value="HNH"/>
</dbReference>
<dbReference type="Pfam" id="PF01844">
    <property type="entry name" value="HNH"/>
    <property type="match status" value="1"/>
</dbReference>
<keyword evidence="4" id="KW-0378">Hydrolase</keyword>
<dbReference type="AlphaFoldDB" id="A0A0D8UDZ4"/>
<dbReference type="KEGG" id="abau:IX87_18665"/>
<reference evidence="5 7" key="1">
    <citation type="submission" date="2017-04" db="EMBL/GenBank/DDBJ databases">
        <title>Comparison of Acinetobacter baumannii whole genome sequences from two major hospitals in Kuwait.</title>
        <authorList>
            <person name="Nasser K."/>
            <person name="Habibi N."/>
            <person name="Khan M.W."/>
            <person name="Purohit P."/>
            <person name="Al-Obaid I."/>
            <person name="Dhar R."/>
            <person name="Al-Fouzan W."/>
            <person name="Mustafa A.S."/>
        </authorList>
    </citation>
    <scope>NUCLEOTIDE SEQUENCE [LARGE SCALE GENOMIC DNA]</scope>
    <source>
        <strain evidence="5 7">KUFAR57</strain>
    </source>
</reference>
<evidence type="ECO:0000313" key="6">
    <source>
        <dbReference type="Proteomes" id="UP000194699"/>
    </source>
</evidence>
<dbReference type="InterPro" id="IPR003615">
    <property type="entry name" value="HNH_nuc"/>
</dbReference>
<dbReference type="RefSeq" id="WP_000776297.1">
    <property type="nucleotide sequence ID" value="NZ_AP024415.1"/>
</dbReference>
<evidence type="ECO:0000313" key="7">
    <source>
        <dbReference type="Proteomes" id="UP000237823"/>
    </source>
</evidence>
<dbReference type="eggNOG" id="COG1403">
    <property type="taxonomic scope" value="Bacteria"/>
</dbReference>
<dbReference type="GO" id="GO:0003676">
    <property type="term" value="F:nucleic acid binding"/>
    <property type="evidence" value="ECO:0007669"/>
    <property type="project" value="InterPro"/>
</dbReference>
<dbReference type="EMBL" id="VMBB01000042">
    <property type="protein sequence ID" value="MDR8262528.1"/>
    <property type="molecule type" value="Genomic_DNA"/>
</dbReference>
<protein>
    <submittedName>
        <fullName evidence="4">HNH endonuclease</fullName>
    </submittedName>
</protein>
<proteinExistence type="predicted"/>
<organism evidence="4 6">
    <name type="scientific">Acinetobacter baumannii</name>
    <dbReference type="NCBI Taxonomy" id="470"/>
    <lineage>
        <taxon>Bacteria</taxon>
        <taxon>Pseudomonadati</taxon>
        <taxon>Pseudomonadota</taxon>
        <taxon>Gammaproteobacteria</taxon>
        <taxon>Moraxellales</taxon>
        <taxon>Moraxellaceae</taxon>
        <taxon>Acinetobacter</taxon>
        <taxon>Acinetobacter calcoaceticus/baumannii complex</taxon>
    </lineage>
</organism>
<dbReference type="SMART" id="SM00507">
    <property type="entry name" value="HNHc"/>
    <property type="match status" value="1"/>
</dbReference>
<evidence type="ECO:0000256" key="1">
    <source>
        <dbReference type="SAM" id="MobiDB-lite"/>
    </source>
</evidence>
<comment type="caution">
    <text evidence="4">The sequence shown here is derived from an EMBL/GenBank/DDBJ whole genome shotgun (WGS) entry which is preliminary data.</text>
</comment>
<dbReference type="Gene3D" id="1.10.30.50">
    <property type="match status" value="1"/>
</dbReference>
<dbReference type="EMBL" id="NEPB01000002">
    <property type="protein sequence ID" value="PRN37307.1"/>
    <property type="molecule type" value="Genomic_DNA"/>
</dbReference>
<gene>
    <name evidence="5" type="ORF">B9W25_01035</name>
    <name evidence="4" type="ORF">B9X95_10625</name>
    <name evidence="3" type="ORF">FPK87_18970</name>
</gene>
<reference evidence="3" key="3">
    <citation type="submission" date="2019-07" db="EMBL/GenBank/DDBJ databases">
        <title>Biological characteristics of mucoid Acinetobacter baumannii from a general hospital in China.</title>
        <authorList>
            <person name="Hua X."/>
            <person name="Yu Y."/>
        </authorList>
    </citation>
    <scope>NUCLEOTIDE SEQUENCE [LARGE SCALE GENOMIC DNA]</scope>
    <source>
        <strain evidence="3">N41</strain>
    </source>
</reference>
<evidence type="ECO:0000313" key="5">
    <source>
        <dbReference type="EMBL" id="PRN37307.1"/>
    </source>
</evidence>
<reference evidence="4 6" key="2">
    <citation type="submission" date="2017-05" db="EMBL/GenBank/DDBJ databases">
        <authorList>
            <person name="Song R."/>
            <person name="Chenine A.L."/>
            <person name="Ruprecht R.M."/>
        </authorList>
    </citation>
    <scope>NUCLEOTIDE SEQUENCE [LARGE SCALE GENOMIC DNA]</scope>
    <source>
        <strain evidence="4 6">PR350</strain>
    </source>
</reference>
<dbReference type="GO" id="GO:0008270">
    <property type="term" value="F:zinc ion binding"/>
    <property type="evidence" value="ECO:0007669"/>
    <property type="project" value="InterPro"/>
</dbReference>